<dbReference type="Gene3D" id="1.10.1660.10">
    <property type="match status" value="1"/>
</dbReference>
<accession>A0A2J7TGW6</accession>
<dbReference type="OrthoDB" id="9810140at2"/>
<dbReference type="InterPro" id="IPR000551">
    <property type="entry name" value="MerR-type_HTH_dom"/>
</dbReference>
<dbReference type="CDD" id="cd04765">
    <property type="entry name" value="HTH_MlrA-like_sg2"/>
    <property type="match status" value="1"/>
</dbReference>
<dbReference type="PROSITE" id="PS50937">
    <property type="entry name" value="HTH_MERR_2"/>
    <property type="match status" value="1"/>
</dbReference>
<evidence type="ECO:0000313" key="3">
    <source>
        <dbReference type="EMBL" id="PNG25996.1"/>
    </source>
</evidence>
<feature type="domain" description="HTH merR-type" evidence="2">
    <location>
        <begin position="10"/>
        <end position="78"/>
    </location>
</feature>
<dbReference type="InterPro" id="IPR009061">
    <property type="entry name" value="DNA-bd_dom_put_sf"/>
</dbReference>
<dbReference type="AlphaFoldDB" id="A0A2J7TGW6"/>
<proteinExistence type="predicted"/>
<dbReference type="PANTHER" id="PTHR30204:SF15">
    <property type="entry name" value="BLL5018 PROTEIN"/>
    <property type="match status" value="1"/>
</dbReference>
<dbReference type="Pfam" id="PF13411">
    <property type="entry name" value="MerR_1"/>
    <property type="match status" value="1"/>
</dbReference>
<protein>
    <submittedName>
        <fullName evidence="3">MerR family transcriptional regulator</fullName>
    </submittedName>
</protein>
<evidence type="ECO:0000313" key="4">
    <source>
        <dbReference type="Proteomes" id="UP000236286"/>
    </source>
</evidence>
<organism evidence="3 4">
    <name type="scientific">Methylocella silvestris</name>
    <dbReference type="NCBI Taxonomy" id="199596"/>
    <lineage>
        <taxon>Bacteria</taxon>
        <taxon>Pseudomonadati</taxon>
        <taxon>Pseudomonadota</taxon>
        <taxon>Alphaproteobacteria</taxon>
        <taxon>Hyphomicrobiales</taxon>
        <taxon>Beijerinckiaceae</taxon>
        <taxon>Methylocella</taxon>
    </lineage>
</organism>
<keyword evidence="1" id="KW-0238">DNA-binding</keyword>
<dbReference type="EMBL" id="PDZR01000010">
    <property type="protein sequence ID" value="PNG25996.1"/>
    <property type="molecule type" value="Genomic_DNA"/>
</dbReference>
<dbReference type="PANTHER" id="PTHR30204">
    <property type="entry name" value="REDOX-CYCLING DRUG-SENSING TRANSCRIPTIONAL ACTIVATOR SOXR"/>
    <property type="match status" value="1"/>
</dbReference>
<comment type="caution">
    <text evidence="3">The sequence shown here is derived from an EMBL/GenBank/DDBJ whole genome shotgun (WGS) entry which is preliminary data.</text>
</comment>
<dbReference type="GO" id="GO:0003677">
    <property type="term" value="F:DNA binding"/>
    <property type="evidence" value="ECO:0007669"/>
    <property type="project" value="UniProtKB-KW"/>
</dbReference>
<dbReference type="RefSeq" id="WP_102843681.1">
    <property type="nucleotide sequence ID" value="NZ_PDZR01000010.1"/>
</dbReference>
<dbReference type="Proteomes" id="UP000236286">
    <property type="component" value="Unassembled WGS sequence"/>
</dbReference>
<dbReference type="GO" id="GO:0003700">
    <property type="term" value="F:DNA-binding transcription factor activity"/>
    <property type="evidence" value="ECO:0007669"/>
    <property type="project" value="InterPro"/>
</dbReference>
<dbReference type="InterPro" id="IPR047057">
    <property type="entry name" value="MerR_fam"/>
</dbReference>
<evidence type="ECO:0000259" key="2">
    <source>
        <dbReference type="PROSITE" id="PS50937"/>
    </source>
</evidence>
<sequence>MDKSADAFRTISEVAEELDLPQHVLRFWETRFPQIRPLKRAGGRRFYRPNDIDILRAIRRLLYSEGYTIKGVQRILKEQGARSVITASETAAGGRGLHEQPAAAENWRGDVFPEAETIAGEAERGGDSHPYPAAAAPLRSQTIEKLRAVMRDLEECERMLDAARRT</sequence>
<gene>
    <name evidence="3" type="ORF">CR492_10390</name>
</gene>
<evidence type="ECO:0000256" key="1">
    <source>
        <dbReference type="ARBA" id="ARBA00023125"/>
    </source>
</evidence>
<name>A0A2J7TGW6_METSI</name>
<reference evidence="3 4" key="1">
    <citation type="submission" date="2017-10" db="EMBL/GenBank/DDBJ databases">
        <title>Genome announcement of Methylocella silvestris TVC from permafrost.</title>
        <authorList>
            <person name="Wang J."/>
            <person name="Geng K."/>
            <person name="Ul-Haque F."/>
            <person name="Crombie A.T."/>
            <person name="Street L.E."/>
            <person name="Wookey P.A."/>
            <person name="Murrell J.C."/>
            <person name="Pratscher J."/>
        </authorList>
    </citation>
    <scope>NUCLEOTIDE SEQUENCE [LARGE SCALE GENOMIC DNA]</scope>
    <source>
        <strain evidence="3 4">TVC</strain>
    </source>
</reference>
<dbReference type="SUPFAM" id="SSF46955">
    <property type="entry name" value="Putative DNA-binding domain"/>
    <property type="match status" value="1"/>
</dbReference>
<dbReference type="SMART" id="SM00422">
    <property type="entry name" value="HTH_MERR"/>
    <property type="match status" value="1"/>
</dbReference>